<dbReference type="Proteomes" id="UP000077755">
    <property type="component" value="Chromosome 2"/>
</dbReference>
<protein>
    <submittedName>
        <fullName evidence="11">Uncharacterized protein</fullName>
    </submittedName>
</protein>
<dbReference type="PANTHER" id="PTHR44191">
    <property type="entry name" value="TRANSCRIPTION FACTOR KUA1"/>
    <property type="match status" value="1"/>
</dbReference>
<dbReference type="Gene3D" id="1.10.10.60">
    <property type="entry name" value="Homeodomain-like"/>
    <property type="match status" value="1"/>
</dbReference>
<dbReference type="SUPFAM" id="SSF46689">
    <property type="entry name" value="Homeodomain-like"/>
    <property type="match status" value="1"/>
</dbReference>
<reference evidence="11" key="1">
    <citation type="journal article" date="2016" name="Nat. Genet.">
        <title>A high-quality carrot genome assembly provides new insights into carotenoid accumulation and asterid genome evolution.</title>
        <authorList>
            <person name="Iorizzo M."/>
            <person name="Ellison S."/>
            <person name="Senalik D."/>
            <person name="Zeng P."/>
            <person name="Satapoomin P."/>
            <person name="Huang J."/>
            <person name="Bowman M."/>
            <person name="Iovene M."/>
            <person name="Sanseverino W."/>
            <person name="Cavagnaro P."/>
            <person name="Yildiz M."/>
            <person name="Macko-Podgorni A."/>
            <person name="Moranska E."/>
            <person name="Grzebelus E."/>
            <person name="Grzebelus D."/>
            <person name="Ashrafi H."/>
            <person name="Zheng Z."/>
            <person name="Cheng S."/>
            <person name="Spooner D."/>
            <person name="Van Deynze A."/>
            <person name="Simon P."/>
        </authorList>
    </citation>
    <scope>NUCLEOTIDE SEQUENCE [LARGE SCALE GENOMIC DNA]</scope>
    <source>
        <tissue evidence="11">Leaf</tissue>
    </source>
</reference>
<keyword evidence="6" id="KW-0862">Zinc</keyword>
<reference evidence="12" key="2">
    <citation type="submission" date="2022-03" db="EMBL/GenBank/DDBJ databases">
        <title>Draft title - Genomic analysis of global carrot germplasm unveils the trajectory of domestication and the origin of high carotenoid orange carrot.</title>
        <authorList>
            <person name="Iorizzo M."/>
            <person name="Ellison S."/>
            <person name="Senalik D."/>
            <person name="Macko-Podgorni A."/>
            <person name="Grzebelus D."/>
            <person name="Bostan H."/>
            <person name="Rolling W."/>
            <person name="Curaba J."/>
            <person name="Simon P."/>
        </authorList>
    </citation>
    <scope>NUCLEOTIDE SEQUENCE</scope>
    <source>
        <tissue evidence="12">Leaf</tissue>
    </source>
</reference>
<name>A0A166E2P9_DAUCS</name>
<evidence type="ECO:0000259" key="9">
    <source>
        <dbReference type="PROSITE" id="PS50158"/>
    </source>
</evidence>
<evidence type="ECO:0000256" key="2">
    <source>
        <dbReference type="ARBA" id="ARBA00023015"/>
    </source>
</evidence>
<feature type="domain" description="CCHC-type" evidence="9">
    <location>
        <begin position="3"/>
        <end position="20"/>
    </location>
</feature>
<organism evidence="11">
    <name type="scientific">Daucus carota subsp. sativus</name>
    <name type="common">Carrot</name>
    <dbReference type="NCBI Taxonomy" id="79200"/>
    <lineage>
        <taxon>Eukaryota</taxon>
        <taxon>Viridiplantae</taxon>
        <taxon>Streptophyta</taxon>
        <taxon>Embryophyta</taxon>
        <taxon>Tracheophyta</taxon>
        <taxon>Spermatophyta</taxon>
        <taxon>Magnoliopsida</taxon>
        <taxon>eudicotyledons</taxon>
        <taxon>Gunneridae</taxon>
        <taxon>Pentapetalae</taxon>
        <taxon>asterids</taxon>
        <taxon>campanulids</taxon>
        <taxon>Apiales</taxon>
        <taxon>Apiaceae</taxon>
        <taxon>Apioideae</taxon>
        <taxon>Scandiceae</taxon>
        <taxon>Daucinae</taxon>
        <taxon>Daucus</taxon>
        <taxon>Daucus sect. Daucus</taxon>
    </lineage>
</organism>
<dbReference type="Gramene" id="KZN06008">
    <property type="protein sequence ID" value="KZN06008"/>
    <property type="gene ID" value="DCAR_006845"/>
</dbReference>
<dbReference type="GO" id="GO:0003677">
    <property type="term" value="F:DNA binding"/>
    <property type="evidence" value="ECO:0007669"/>
    <property type="project" value="UniProtKB-KW"/>
</dbReference>
<dbReference type="SMART" id="SM00717">
    <property type="entry name" value="SANT"/>
    <property type="match status" value="1"/>
</dbReference>
<feature type="compositionally biased region" description="Polar residues" evidence="7">
    <location>
        <begin position="7"/>
        <end position="18"/>
    </location>
</feature>
<evidence type="ECO:0000313" key="11">
    <source>
        <dbReference type="EMBL" id="KZN06008.1"/>
    </source>
</evidence>
<evidence type="ECO:0000256" key="6">
    <source>
        <dbReference type="PROSITE-ProRule" id="PRU00047"/>
    </source>
</evidence>
<dbReference type="NCBIfam" id="TIGR01557">
    <property type="entry name" value="myb_SHAQKYF"/>
    <property type="match status" value="1"/>
</dbReference>
<evidence type="ECO:0000256" key="1">
    <source>
        <dbReference type="ARBA" id="ARBA00004123"/>
    </source>
</evidence>
<evidence type="ECO:0000256" key="5">
    <source>
        <dbReference type="ARBA" id="ARBA00023242"/>
    </source>
</evidence>
<proteinExistence type="predicted"/>
<keyword evidence="13" id="KW-1185">Reference proteome</keyword>
<feature type="domain" description="HTH myb-type" evidence="10">
    <location>
        <begin position="89"/>
        <end position="145"/>
    </location>
</feature>
<keyword evidence="6" id="KW-0479">Metal-binding</keyword>
<dbReference type="InterPro" id="IPR009057">
    <property type="entry name" value="Homeodomain-like_sf"/>
</dbReference>
<dbReference type="GO" id="GO:0006355">
    <property type="term" value="P:regulation of DNA-templated transcription"/>
    <property type="evidence" value="ECO:0007669"/>
    <property type="project" value="UniProtKB-ARBA"/>
</dbReference>
<evidence type="ECO:0000256" key="3">
    <source>
        <dbReference type="ARBA" id="ARBA00023125"/>
    </source>
</evidence>
<feature type="region of interest" description="Disordered" evidence="7">
    <location>
        <begin position="1"/>
        <end position="20"/>
    </location>
</feature>
<dbReference type="PANTHER" id="PTHR44191:SF26">
    <property type="entry name" value="TRANSCRIPTION FACTOR KUA1"/>
    <property type="match status" value="1"/>
</dbReference>
<dbReference type="InterPro" id="IPR052245">
    <property type="entry name" value="Plant_Stress_Dev_TF"/>
</dbReference>
<dbReference type="EMBL" id="LNRQ01000002">
    <property type="protein sequence ID" value="KZN06008.1"/>
    <property type="molecule type" value="Genomic_DNA"/>
</dbReference>
<dbReference type="InterPro" id="IPR001878">
    <property type="entry name" value="Znf_CCHC"/>
</dbReference>
<feature type="region of interest" description="Disordered" evidence="7">
    <location>
        <begin position="52"/>
        <end position="96"/>
    </location>
</feature>
<dbReference type="PROSITE" id="PS51294">
    <property type="entry name" value="HTH_MYB"/>
    <property type="match status" value="1"/>
</dbReference>
<dbReference type="Pfam" id="PF00249">
    <property type="entry name" value="Myb_DNA-binding"/>
    <property type="match status" value="1"/>
</dbReference>
<gene>
    <name evidence="11" type="ORF">DCAR_006845</name>
    <name evidence="12" type="ORF">DCAR_0207710</name>
</gene>
<keyword evidence="3" id="KW-0238">DNA-binding</keyword>
<evidence type="ECO:0000259" key="10">
    <source>
        <dbReference type="PROSITE" id="PS51294"/>
    </source>
</evidence>
<comment type="subcellular location">
    <subcellularLocation>
        <location evidence="1">Nucleus</location>
    </subcellularLocation>
</comment>
<dbReference type="InterPro" id="IPR001005">
    <property type="entry name" value="SANT/Myb"/>
</dbReference>
<evidence type="ECO:0000256" key="4">
    <source>
        <dbReference type="ARBA" id="ARBA00023163"/>
    </source>
</evidence>
<feature type="domain" description="Myb-like" evidence="8">
    <location>
        <begin position="89"/>
        <end position="141"/>
    </location>
</feature>
<keyword evidence="5" id="KW-0539">Nucleus</keyword>
<dbReference type="OMA" id="ETQSNDH"/>
<dbReference type="FunFam" id="1.10.10.60:FF:000009">
    <property type="entry name" value="transcription factor MYB1R1"/>
    <property type="match status" value="1"/>
</dbReference>
<sequence>MTRRCSHCSNNGHNSRTCPNRGVKLFGVRLTDGSSSIRKSVSMGNLSHYAGSSLKNGHDSPGDNLDHGGDVADGYGSEDFVPGSSSSGRERKKGVPWTEEEHRMFLLGLQKLGKGDWRGISRNYVITRTPTQVASHAQKYFIRQCSMSRRKRRSSLFDMITDEPVETPMVSHDFFSVNTQEDETQIDPLPAPAVEQECEPMESTKSNDVEPSSFQPEISQYCYPVYYPAYISSVPTSHPYWSGCSEEPRKIESHVVLKPTAVHSKSPINVNELVGMSKLSLGASIGRDETSTLSVKLLEGPSRQSAFQAKPTPANSGMISGNNAIHAV</sequence>
<dbReference type="EMBL" id="CP093344">
    <property type="protein sequence ID" value="WOG88475.1"/>
    <property type="molecule type" value="Genomic_DNA"/>
</dbReference>
<keyword evidence="6" id="KW-0863">Zinc-finger</keyword>
<evidence type="ECO:0000259" key="8">
    <source>
        <dbReference type="PROSITE" id="PS50090"/>
    </source>
</evidence>
<dbReference type="KEGG" id="dcr:108205942"/>
<dbReference type="GO" id="GO:0005634">
    <property type="term" value="C:nucleus"/>
    <property type="evidence" value="ECO:0007669"/>
    <property type="project" value="UniProtKB-SubCell"/>
</dbReference>
<dbReference type="CDD" id="cd00167">
    <property type="entry name" value="SANT"/>
    <property type="match status" value="1"/>
</dbReference>
<dbReference type="AlphaFoldDB" id="A0A166E2P9"/>
<dbReference type="GO" id="GO:0009739">
    <property type="term" value="P:response to gibberellin"/>
    <property type="evidence" value="ECO:0007669"/>
    <property type="project" value="TreeGrafter"/>
</dbReference>
<dbReference type="InterPro" id="IPR006447">
    <property type="entry name" value="Myb_dom_plants"/>
</dbReference>
<evidence type="ECO:0000256" key="7">
    <source>
        <dbReference type="SAM" id="MobiDB-lite"/>
    </source>
</evidence>
<dbReference type="PROSITE" id="PS50158">
    <property type="entry name" value="ZF_CCHC"/>
    <property type="match status" value="1"/>
</dbReference>
<dbReference type="InterPro" id="IPR017930">
    <property type="entry name" value="Myb_dom"/>
</dbReference>
<dbReference type="GO" id="GO:0008270">
    <property type="term" value="F:zinc ion binding"/>
    <property type="evidence" value="ECO:0007669"/>
    <property type="project" value="UniProtKB-KW"/>
</dbReference>
<feature type="region of interest" description="Disordered" evidence="7">
    <location>
        <begin position="304"/>
        <end position="328"/>
    </location>
</feature>
<keyword evidence="2" id="KW-0805">Transcription regulation</keyword>
<evidence type="ECO:0000313" key="12">
    <source>
        <dbReference type="EMBL" id="WOG88475.1"/>
    </source>
</evidence>
<evidence type="ECO:0000313" key="13">
    <source>
        <dbReference type="Proteomes" id="UP000077755"/>
    </source>
</evidence>
<dbReference type="GO" id="GO:0009723">
    <property type="term" value="P:response to ethylene"/>
    <property type="evidence" value="ECO:0007669"/>
    <property type="project" value="TreeGrafter"/>
</dbReference>
<accession>A0A166E2P9</accession>
<feature type="compositionally biased region" description="Basic and acidic residues" evidence="7">
    <location>
        <begin position="56"/>
        <end position="70"/>
    </location>
</feature>
<dbReference type="OrthoDB" id="118550at2759"/>
<dbReference type="PROSITE" id="PS50090">
    <property type="entry name" value="MYB_LIKE"/>
    <property type="match status" value="1"/>
</dbReference>
<keyword evidence="4" id="KW-0804">Transcription</keyword>